<dbReference type="AlphaFoldDB" id="A0A314UUY6"/>
<gene>
    <name evidence="2" type="ORF">Pyn_08279</name>
</gene>
<dbReference type="InterPro" id="IPR000504">
    <property type="entry name" value="RRM_dom"/>
</dbReference>
<dbReference type="EMBL" id="PJQY01002971">
    <property type="protein sequence ID" value="PQM41313.1"/>
    <property type="molecule type" value="Genomic_DNA"/>
</dbReference>
<dbReference type="InterPro" id="IPR012677">
    <property type="entry name" value="Nucleotide-bd_a/b_plait_sf"/>
</dbReference>
<evidence type="ECO:0000313" key="2">
    <source>
        <dbReference type="EMBL" id="PQM41313.1"/>
    </source>
</evidence>
<dbReference type="OrthoDB" id="439808at2759"/>
<accession>A0A314UUY6</accession>
<reference evidence="2 3" key="1">
    <citation type="submission" date="2018-02" db="EMBL/GenBank/DDBJ databases">
        <title>Draft genome of wild Prunus yedoensis var. nudiflora.</title>
        <authorList>
            <person name="Baek S."/>
            <person name="Kim J.-H."/>
            <person name="Choi K."/>
            <person name="Kim G.-B."/>
            <person name="Cho A."/>
            <person name="Jang H."/>
            <person name="Shin C.-H."/>
            <person name="Yu H.-J."/>
            <person name="Mun J.-H."/>
        </authorList>
    </citation>
    <scope>NUCLEOTIDE SEQUENCE [LARGE SCALE GENOMIC DNA]</scope>
    <source>
        <strain evidence="3">cv. Jeju island</strain>
        <tissue evidence="2">Leaf</tissue>
    </source>
</reference>
<evidence type="ECO:0000313" key="3">
    <source>
        <dbReference type="Proteomes" id="UP000250321"/>
    </source>
</evidence>
<dbReference type="SUPFAM" id="SSF54928">
    <property type="entry name" value="RNA-binding domain, RBD"/>
    <property type="match status" value="1"/>
</dbReference>
<dbReference type="Proteomes" id="UP000250321">
    <property type="component" value="Unassembled WGS sequence"/>
</dbReference>
<keyword evidence="3" id="KW-1185">Reference proteome</keyword>
<organism evidence="2 3">
    <name type="scientific">Prunus yedoensis var. nudiflora</name>
    <dbReference type="NCBI Taxonomy" id="2094558"/>
    <lineage>
        <taxon>Eukaryota</taxon>
        <taxon>Viridiplantae</taxon>
        <taxon>Streptophyta</taxon>
        <taxon>Embryophyta</taxon>
        <taxon>Tracheophyta</taxon>
        <taxon>Spermatophyta</taxon>
        <taxon>Magnoliopsida</taxon>
        <taxon>eudicotyledons</taxon>
        <taxon>Gunneridae</taxon>
        <taxon>Pentapetalae</taxon>
        <taxon>rosids</taxon>
        <taxon>fabids</taxon>
        <taxon>Rosales</taxon>
        <taxon>Rosaceae</taxon>
        <taxon>Amygdaloideae</taxon>
        <taxon>Amygdaleae</taxon>
        <taxon>Prunus</taxon>
    </lineage>
</organism>
<feature type="domain" description="RRM" evidence="1">
    <location>
        <begin position="3"/>
        <end position="38"/>
    </location>
</feature>
<dbReference type="GO" id="GO:0003723">
    <property type="term" value="F:RNA binding"/>
    <property type="evidence" value="ECO:0007669"/>
    <property type="project" value="InterPro"/>
</dbReference>
<name>A0A314UUY6_PRUYE</name>
<sequence>MAVDRITQRPKGFGFVTYKSDVEAQKALKAMNGRCRARRKDTYTYMELDEVREELATHVL</sequence>
<protein>
    <submittedName>
        <fullName evidence="2">Glycine-rich RNA-binding protein 4 mitochondrial isoform X2</fullName>
    </submittedName>
</protein>
<proteinExistence type="predicted"/>
<dbReference type="Gene3D" id="3.30.70.330">
    <property type="match status" value="1"/>
</dbReference>
<evidence type="ECO:0000259" key="1">
    <source>
        <dbReference type="Pfam" id="PF00076"/>
    </source>
</evidence>
<dbReference type="InterPro" id="IPR035979">
    <property type="entry name" value="RBD_domain_sf"/>
</dbReference>
<dbReference type="Pfam" id="PF00076">
    <property type="entry name" value="RRM_1"/>
    <property type="match status" value="1"/>
</dbReference>
<comment type="caution">
    <text evidence="2">The sequence shown here is derived from an EMBL/GenBank/DDBJ whole genome shotgun (WGS) entry which is preliminary data.</text>
</comment>